<feature type="domain" description="Beta-galactosidase galactose-binding" evidence="8">
    <location>
        <begin position="591"/>
        <end position="650"/>
    </location>
</feature>
<protein>
    <recommendedName>
        <fullName evidence="4">Beta-galactosidase</fullName>
        <ecNumber evidence="4">3.2.1.23</ecNumber>
    </recommendedName>
</protein>
<dbReference type="PANTHER" id="PTHR23421">
    <property type="entry name" value="BETA-GALACTOSIDASE RELATED"/>
    <property type="match status" value="1"/>
</dbReference>
<name>A0A7R9IL16_9NEOP</name>
<feature type="domain" description="Glycoside hydrolase 35 catalytic" evidence="6">
    <location>
        <begin position="70"/>
        <end position="397"/>
    </location>
</feature>
<sequence length="744" mass="82536">MMNQRHSDKLDHLVHISMTVSSYIVILLSASLCLLQWADQVHAQDELPTVYGYYTEGGITSGLEATPDAFLLNGKNITLISGTIHYFRVHPDYWRDRLRKLRAGGFVGVETYIPWNLHEPRRNVYDFGNGGNDLSPFADVVSFLKIAQEEDLLVILRPGPFINAEWENGGLPSWLYRDAMVVTRSSNAHYITYMTEYFNKLFPLIKDFQFTSGGPIIAFQVENEFGNKARGQSQPDTAYLETIIKVMEDNGLTALKFTADSVISSGTAGSVEGAMMTANLGSGASQALTKLKQLQPDKPLWVMEFWTGSWDHWFEEHSTKTAASCANTMNAILSFPANVNLYVFHGGSDFGFMNSATYQSSFPTYRSDVSSYDYDAPLTEAGDYTDKYTALVEVVSKYSPVKFLTPEMPEESVKEAYPSAEIVGQITLDQLLNTLSSESSTNVKAMELLDINDNSGQSFGFIVYRKTGLKVSSGSELKIDGKVRDIAIVLVDGVRKTDVFTSMDQQKGFGYFDADSDAKLTLYGDSAGESQTLDILVENWGHRDDTKGIISGSVLLNSVAIQDWELFPLELKGDWVRSLSGWITPSEAQSPAMYRATVDVTSPHDTFLDMSSWGKGNVFVNGFNIGRYFPAAGPAKTLYIPAPLLNAGTNENRFRHVLDTSPIGGESVFTQRIRDGGGVALWMSGRCRRQIARLDFPLLPQRRQYGESRAGTVGLETQPSKNKHVTFETALVVTLVNFYANPDR</sequence>
<dbReference type="InterPro" id="IPR048912">
    <property type="entry name" value="BetaGal1-like_ABD1"/>
</dbReference>
<dbReference type="Pfam" id="PF01301">
    <property type="entry name" value="Glyco_hydro_35"/>
    <property type="match status" value="1"/>
</dbReference>
<evidence type="ECO:0000259" key="7">
    <source>
        <dbReference type="Pfam" id="PF21317"/>
    </source>
</evidence>
<keyword evidence="2 4" id="KW-0378">Hydrolase</keyword>
<dbReference type="GO" id="GO:0005975">
    <property type="term" value="P:carbohydrate metabolic process"/>
    <property type="evidence" value="ECO:0007669"/>
    <property type="project" value="InterPro"/>
</dbReference>
<dbReference type="InterPro" id="IPR001944">
    <property type="entry name" value="Glycoside_Hdrlase_35"/>
</dbReference>
<keyword evidence="3 4" id="KW-0326">Glycosidase</keyword>
<comment type="similarity">
    <text evidence="1 5">Belongs to the glycosyl hydrolase 35 family.</text>
</comment>
<evidence type="ECO:0000313" key="9">
    <source>
        <dbReference type="EMBL" id="CAD7460393.1"/>
    </source>
</evidence>
<dbReference type="EMBL" id="OE003670">
    <property type="protein sequence ID" value="CAD7460393.1"/>
    <property type="molecule type" value="Genomic_DNA"/>
</dbReference>
<comment type="catalytic activity">
    <reaction evidence="4">
        <text>Hydrolysis of terminal non-reducing beta-D-galactose residues in beta-D-galactosides.</text>
        <dbReference type="EC" id="3.2.1.23"/>
    </reaction>
</comment>
<accession>A0A7R9IL16</accession>
<evidence type="ECO:0000259" key="6">
    <source>
        <dbReference type="Pfam" id="PF01301"/>
    </source>
</evidence>
<organism evidence="9">
    <name type="scientific">Timema tahoe</name>
    <dbReference type="NCBI Taxonomy" id="61484"/>
    <lineage>
        <taxon>Eukaryota</taxon>
        <taxon>Metazoa</taxon>
        <taxon>Ecdysozoa</taxon>
        <taxon>Arthropoda</taxon>
        <taxon>Hexapoda</taxon>
        <taxon>Insecta</taxon>
        <taxon>Pterygota</taxon>
        <taxon>Neoptera</taxon>
        <taxon>Polyneoptera</taxon>
        <taxon>Phasmatodea</taxon>
        <taxon>Timematodea</taxon>
        <taxon>Timematoidea</taxon>
        <taxon>Timematidae</taxon>
        <taxon>Timema</taxon>
    </lineage>
</organism>
<dbReference type="InterPro" id="IPR019801">
    <property type="entry name" value="Glyco_hydro_35_CS"/>
</dbReference>
<evidence type="ECO:0000256" key="4">
    <source>
        <dbReference type="RuleBase" id="RU000675"/>
    </source>
</evidence>
<dbReference type="InterPro" id="IPR031330">
    <property type="entry name" value="Gly_Hdrlase_35_cat"/>
</dbReference>
<dbReference type="SUPFAM" id="SSF49785">
    <property type="entry name" value="Galactose-binding domain-like"/>
    <property type="match status" value="1"/>
</dbReference>
<dbReference type="EC" id="3.2.1.23" evidence="4"/>
<proteinExistence type="inferred from homology"/>
<evidence type="ECO:0000259" key="8">
    <source>
        <dbReference type="Pfam" id="PF21467"/>
    </source>
</evidence>
<dbReference type="InterPro" id="IPR008979">
    <property type="entry name" value="Galactose-bd-like_sf"/>
</dbReference>
<evidence type="ECO:0000256" key="1">
    <source>
        <dbReference type="ARBA" id="ARBA00009809"/>
    </source>
</evidence>
<dbReference type="Pfam" id="PF21317">
    <property type="entry name" value="BetaGal_ABD_1"/>
    <property type="match status" value="1"/>
</dbReference>
<evidence type="ECO:0000256" key="5">
    <source>
        <dbReference type="RuleBase" id="RU003679"/>
    </source>
</evidence>
<evidence type="ECO:0000256" key="2">
    <source>
        <dbReference type="ARBA" id="ARBA00022801"/>
    </source>
</evidence>
<dbReference type="PRINTS" id="PR00742">
    <property type="entry name" value="GLHYDRLASE35"/>
</dbReference>
<dbReference type="Gene3D" id="2.60.120.260">
    <property type="entry name" value="Galactose-binding domain-like"/>
    <property type="match status" value="2"/>
</dbReference>
<dbReference type="AlphaFoldDB" id="A0A7R9IL16"/>
<dbReference type="SUPFAM" id="SSF51445">
    <property type="entry name" value="(Trans)glycosidases"/>
    <property type="match status" value="1"/>
</dbReference>
<reference evidence="9" key="1">
    <citation type="submission" date="2020-11" db="EMBL/GenBank/DDBJ databases">
        <authorList>
            <person name="Tran Van P."/>
        </authorList>
    </citation>
    <scope>NUCLEOTIDE SEQUENCE</scope>
</reference>
<dbReference type="Gene3D" id="3.20.20.80">
    <property type="entry name" value="Glycosidases"/>
    <property type="match status" value="1"/>
</dbReference>
<evidence type="ECO:0000256" key="3">
    <source>
        <dbReference type="ARBA" id="ARBA00023295"/>
    </source>
</evidence>
<feature type="domain" description="Beta-galactosidase 1-like first all-beta" evidence="7">
    <location>
        <begin position="456"/>
        <end position="570"/>
    </location>
</feature>
<dbReference type="InterPro" id="IPR048913">
    <property type="entry name" value="BetaGal_gal-bd"/>
</dbReference>
<gene>
    <name evidence="9" type="ORF">TTEB3V08_LOCUS8325</name>
</gene>
<dbReference type="InterPro" id="IPR017853">
    <property type="entry name" value="GH"/>
</dbReference>
<dbReference type="GO" id="GO:0004565">
    <property type="term" value="F:beta-galactosidase activity"/>
    <property type="evidence" value="ECO:0007669"/>
    <property type="project" value="UniProtKB-EC"/>
</dbReference>
<dbReference type="Pfam" id="PF21467">
    <property type="entry name" value="BetaGal_gal-bd"/>
    <property type="match status" value="1"/>
</dbReference>
<dbReference type="PROSITE" id="PS01182">
    <property type="entry name" value="GLYCOSYL_HYDROL_F35"/>
    <property type="match status" value="1"/>
</dbReference>